<dbReference type="SMART" id="SM00937">
    <property type="entry name" value="PCRF"/>
    <property type="match status" value="1"/>
</dbReference>
<dbReference type="SUPFAM" id="SSF75620">
    <property type="entry name" value="Release factor"/>
    <property type="match status" value="1"/>
</dbReference>
<evidence type="ECO:0000259" key="1">
    <source>
        <dbReference type="SMART" id="SM00937"/>
    </source>
</evidence>
<dbReference type="InterPro" id="IPR005139">
    <property type="entry name" value="PCRF"/>
</dbReference>
<dbReference type="Gene3D" id="3.30.70.1660">
    <property type="match status" value="1"/>
</dbReference>
<feature type="domain" description="Peptide chain release factor" evidence="1">
    <location>
        <begin position="28"/>
        <end position="137"/>
    </location>
</feature>
<organism evidence="2 3">
    <name type="scientific">Actinoplanes philippinensis</name>
    <dbReference type="NCBI Taxonomy" id="35752"/>
    <lineage>
        <taxon>Bacteria</taxon>
        <taxon>Bacillati</taxon>
        <taxon>Actinomycetota</taxon>
        <taxon>Actinomycetes</taxon>
        <taxon>Micromonosporales</taxon>
        <taxon>Micromonosporaceae</taxon>
        <taxon>Actinoplanes</taxon>
    </lineage>
</organism>
<reference evidence="2 3" key="1">
    <citation type="submission" date="2016-10" db="EMBL/GenBank/DDBJ databases">
        <authorList>
            <person name="de Groot N.N."/>
        </authorList>
    </citation>
    <scope>NUCLEOTIDE SEQUENCE [LARGE SCALE GENOMIC DNA]</scope>
    <source>
        <strain evidence="2 3">DSM 43019</strain>
    </source>
</reference>
<dbReference type="Proteomes" id="UP000199645">
    <property type="component" value="Unassembled WGS sequence"/>
</dbReference>
<dbReference type="AlphaFoldDB" id="A0A1I2L738"/>
<dbReference type="PANTHER" id="PTHR43116">
    <property type="entry name" value="PEPTIDE CHAIN RELEASE FACTOR 2"/>
    <property type="match status" value="1"/>
</dbReference>
<sequence>MRLAVVTRELTRAETVRRRLDDAEQLLALAVDAHDDAVLADVRAEADALSDAVADLGIRMRLDGPFDLRGAVVVVRAAGTGEGAAASVMTVLRRYRDWAERHGHVTAMPDDVPPGSLLREGALVVAAPYAYGLLRSEAGRHRAGAAEVTVTVAPLAEHDDPVTVRDRDVRVDMMCTRNPATASVRFTHLPTGWSVSFRNDARVRQQMEVAYRVVRSLLLVADADNHG</sequence>
<dbReference type="EMBL" id="FONV01000020">
    <property type="protein sequence ID" value="SFF74300.1"/>
    <property type="molecule type" value="Genomic_DNA"/>
</dbReference>
<dbReference type="InterPro" id="IPR045853">
    <property type="entry name" value="Pep_chain_release_fac_I_sf"/>
</dbReference>
<name>A0A1I2L738_9ACTN</name>
<protein>
    <submittedName>
        <fullName evidence="2">Peptide chain release factor 2</fullName>
    </submittedName>
</protein>
<dbReference type="Gene3D" id="3.30.160.20">
    <property type="match status" value="1"/>
</dbReference>
<evidence type="ECO:0000313" key="2">
    <source>
        <dbReference type="EMBL" id="SFF74300.1"/>
    </source>
</evidence>
<keyword evidence="3" id="KW-1185">Reference proteome</keyword>
<dbReference type="Pfam" id="PF03462">
    <property type="entry name" value="PCRF"/>
    <property type="match status" value="1"/>
</dbReference>
<evidence type="ECO:0000313" key="3">
    <source>
        <dbReference type="Proteomes" id="UP000199645"/>
    </source>
</evidence>
<dbReference type="RefSeq" id="WP_177320093.1">
    <property type="nucleotide sequence ID" value="NZ_BOMT01000095.1"/>
</dbReference>
<dbReference type="STRING" id="35752.SAMN05421541_12031"/>
<proteinExistence type="predicted"/>
<dbReference type="GO" id="GO:0006415">
    <property type="term" value="P:translational termination"/>
    <property type="evidence" value="ECO:0007669"/>
    <property type="project" value="InterPro"/>
</dbReference>
<accession>A0A1I2L738</accession>
<gene>
    <name evidence="2" type="ORF">SAMN05421541_12031</name>
</gene>
<dbReference type="PANTHER" id="PTHR43116:SF3">
    <property type="entry name" value="CLASS I PEPTIDE CHAIN RELEASE FACTOR"/>
    <property type="match status" value="1"/>
</dbReference>